<dbReference type="InterPro" id="IPR011701">
    <property type="entry name" value="MFS"/>
</dbReference>
<dbReference type="PROSITE" id="PS50850">
    <property type="entry name" value="MFS"/>
    <property type="match status" value="1"/>
</dbReference>
<feature type="transmembrane region" description="Helical" evidence="8">
    <location>
        <begin position="365"/>
        <end position="391"/>
    </location>
</feature>
<keyword evidence="4 8" id="KW-0812">Transmembrane</keyword>
<feature type="transmembrane region" description="Helical" evidence="8">
    <location>
        <begin position="84"/>
        <end position="103"/>
    </location>
</feature>
<comment type="caution">
    <text evidence="10">The sequence shown here is derived from an EMBL/GenBank/DDBJ whole genome shotgun (WGS) entry which is preliminary data.</text>
</comment>
<feature type="transmembrane region" description="Helical" evidence="8">
    <location>
        <begin position="168"/>
        <end position="192"/>
    </location>
</feature>
<feature type="transmembrane region" description="Helical" evidence="8">
    <location>
        <begin position="142"/>
        <end position="162"/>
    </location>
</feature>
<feature type="transmembrane region" description="Helical" evidence="8">
    <location>
        <begin position="412"/>
        <end position="431"/>
    </location>
</feature>
<dbReference type="InterPro" id="IPR020846">
    <property type="entry name" value="MFS_dom"/>
</dbReference>
<name>A0ABS3IAB5_9MICO</name>
<accession>A0ABS3IAB5</accession>
<feature type="transmembrane region" description="Helical" evidence="8">
    <location>
        <begin position="109"/>
        <end position="130"/>
    </location>
</feature>
<dbReference type="Pfam" id="PF07690">
    <property type="entry name" value="MFS_1"/>
    <property type="match status" value="1"/>
</dbReference>
<evidence type="ECO:0000313" key="11">
    <source>
        <dbReference type="Proteomes" id="UP000664617"/>
    </source>
</evidence>
<feature type="transmembrane region" description="Helical" evidence="8">
    <location>
        <begin position="16"/>
        <end position="40"/>
    </location>
</feature>
<dbReference type="RefSeq" id="WP_207275908.1">
    <property type="nucleotide sequence ID" value="NZ_JAFMPK010000046.1"/>
</dbReference>
<feature type="transmembrane region" description="Helical" evidence="8">
    <location>
        <begin position="204"/>
        <end position="223"/>
    </location>
</feature>
<evidence type="ECO:0000256" key="3">
    <source>
        <dbReference type="ARBA" id="ARBA00022475"/>
    </source>
</evidence>
<dbReference type="InterPro" id="IPR005829">
    <property type="entry name" value="Sugar_transporter_CS"/>
</dbReference>
<feature type="transmembrane region" description="Helical" evidence="8">
    <location>
        <begin position="316"/>
        <end position="334"/>
    </location>
</feature>
<organism evidence="10 11">
    <name type="scientific">Myceligenerans salitolerans</name>
    <dbReference type="NCBI Taxonomy" id="1230528"/>
    <lineage>
        <taxon>Bacteria</taxon>
        <taxon>Bacillati</taxon>
        <taxon>Actinomycetota</taxon>
        <taxon>Actinomycetes</taxon>
        <taxon>Micrococcales</taxon>
        <taxon>Promicromonosporaceae</taxon>
        <taxon>Myceligenerans</taxon>
    </lineage>
</organism>
<keyword evidence="2" id="KW-0813">Transport</keyword>
<keyword evidence="11" id="KW-1185">Reference proteome</keyword>
<feature type="transmembrane region" description="Helical" evidence="8">
    <location>
        <begin position="272"/>
        <end position="296"/>
    </location>
</feature>
<evidence type="ECO:0000256" key="8">
    <source>
        <dbReference type="SAM" id="Phobius"/>
    </source>
</evidence>
<evidence type="ECO:0000256" key="2">
    <source>
        <dbReference type="ARBA" id="ARBA00022448"/>
    </source>
</evidence>
<feature type="transmembrane region" description="Helical" evidence="8">
    <location>
        <begin position="60"/>
        <end position="77"/>
    </location>
</feature>
<keyword evidence="5 8" id="KW-1133">Transmembrane helix</keyword>
<gene>
    <name evidence="10" type="ORF">J0911_13115</name>
</gene>
<feature type="region of interest" description="Disordered" evidence="7">
    <location>
        <begin position="503"/>
        <end position="522"/>
    </location>
</feature>
<dbReference type="CDD" id="cd17321">
    <property type="entry name" value="MFS_MMR_MDR_like"/>
    <property type="match status" value="1"/>
</dbReference>
<keyword evidence="3" id="KW-1003">Cell membrane</keyword>
<dbReference type="InterPro" id="IPR036259">
    <property type="entry name" value="MFS_trans_sf"/>
</dbReference>
<keyword evidence="6 8" id="KW-0472">Membrane</keyword>
<feature type="transmembrane region" description="Helical" evidence="8">
    <location>
        <begin position="341"/>
        <end position="359"/>
    </location>
</feature>
<comment type="subcellular location">
    <subcellularLocation>
        <location evidence="1">Cell membrane</location>
        <topology evidence="1">Multi-pass membrane protein</topology>
    </subcellularLocation>
</comment>
<feature type="transmembrane region" description="Helical" evidence="8">
    <location>
        <begin position="229"/>
        <end position="251"/>
    </location>
</feature>
<dbReference type="SUPFAM" id="SSF103473">
    <property type="entry name" value="MFS general substrate transporter"/>
    <property type="match status" value="1"/>
</dbReference>
<dbReference type="EMBL" id="JAFMPK010000046">
    <property type="protein sequence ID" value="MBO0609966.1"/>
    <property type="molecule type" value="Genomic_DNA"/>
</dbReference>
<protein>
    <submittedName>
        <fullName evidence="10">MFS transporter</fullName>
    </submittedName>
</protein>
<evidence type="ECO:0000256" key="5">
    <source>
        <dbReference type="ARBA" id="ARBA00022989"/>
    </source>
</evidence>
<evidence type="ECO:0000256" key="1">
    <source>
        <dbReference type="ARBA" id="ARBA00004651"/>
    </source>
</evidence>
<proteinExistence type="predicted"/>
<dbReference type="Gene3D" id="1.20.1720.10">
    <property type="entry name" value="Multidrug resistance protein D"/>
    <property type="match status" value="1"/>
</dbReference>
<dbReference type="PROSITE" id="PS00216">
    <property type="entry name" value="SUGAR_TRANSPORT_1"/>
    <property type="match status" value="1"/>
</dbReference>
<reference evidence="11" key="1">
    <citation type="submission" date="2023-07" db="EMBL/GenBank/DDBJ databases">
        <title>Myceligenerans salitolerans sp. nov., a halotolerant actinomycete isolated from a salt lake in Xinjiang, China.</title>
        <authorList>
            <person name="Guan T."/>
        </authorList>
    </citation>
    <scope>NUCLEOTIDE SEQUENCE [LARGE SCALE GENOMIC DNA]</scope>
    <source>
        <strain evidence="11">XHU 5031</strain>
    </source>
</reference>
<dbReference type="PANTHER" id="PTHR42718">
    <property type="entry name" value="MAJOR FACILITATOR SUPERFAMILY MULTIDRUG TRANSPORTER MFSC"/>
    <property type="match status" value="1"/>
</dbReference>
<evidence type="ECO:0000256" key="7">
    <source>
        <dbReference type="SAM" id="MobiDB-lite"/>
    </source>
</evidence>
<sequence length="522" mass="52846">MTTTAPVPQAPYRRRWAALAVLVLAVGLLAIDGTVLYLAVPSLTRDLAATATEVLWIGDIYSLAIAGLLVTMGTIADRVGRKRLLLTGAAAFGAASALAAFAPTAEVLIAARLLLGVAGATLMPSTLSLIRTIFPDARERTRAIAIWSASAGAGAAVGPLVGGVLLEHFWWGSVFLVNIPVVLVLVGAGIVLLPESRDPAPGRLDLLSAALSFAAIMPLVYGVKHAVSAGLDILTIGALVSAAGAGVAFVRRQRRLRSRGRAPLLDIDLFRVPAFTGAVLANLVAIFALTGLLFFFSQYLQLVRGFDPLRAGLAELPATVASIVVVAVVGVAVARLGRGRAIAVGLAATALGMAAIAAAEGADHYVWLALALVPTGLGVGLAMTLTTDAVVSAVPPARAGAASAISETAYELGAALGVAVLGSLVTLGYRARVVVPPDLPGDVGARVSDSLASAVAAAGDRPEVLDAARDAFVGALQTSCLVAAALTLAAAVMTWRVIPSQPGVTPSRPAAPARGLAGSRTT</sequence>
<feature type="domain" description="Major facilitator superfamily (MFS) profile" evidence="9">
    <location>
        <begin position="18"/>
        <end position="502"/>
    </location>
</feature>
<dbReference type="PANTHER" id="PTHR42718:SF47">
    <property type="entry name" value="METHYL VIOLOGEN RESISTANCE PROTEIN SMVA"/>
    <property type="match status" value="1"/>
</dbReference>
<evidence type="ECO:0000256" key="4">
    <source>
        <dbReference type="ARBA" id="ARBA00022692"/>
    </source>
</evidence>
<dbReference type="Proteomes" id="UP000664617">
    <property type="component" value="Unassembled WGS sequence"/>
</dbReference>
<evidence type="ECO:0000313" key="10">
    <source>
        <dbReference type="EMBL" id="MBO0609966.1"/>
    </source>
</evidence>
<evidence type="ECO:0000259" key="9">
    <source>
        <dbReference type="PROSITE" id="PS50850"/>
    </source>
</evidence>
<evidence type="ECO:0000256" key="6">
    <source>
        <dbReference type="ARBA" id="ARBA00023136"/>
    </source>
</evidence>
<dbReference type="Gene3D" id="1.20.1250.20">
    <property type="entry name" value="MFS general substrate transporter like domains"/>
    <property type="match status" value="1"/>
</dbReference>
<feature type="transmembrane region" description="Helical" evidence="8">
    <location>
        <begin position="471"/>
        <end position="498"/>
    </location>
</feature>